<keyword evidence="2" id="KW-1185">Reference proteome</keyword>
<gene>
    <name evidence="1" type="ORF">ROHU_006494</name>
</gene>
<dbReference type="AlphaFoldDB" id="A0A498N2X1"/>
<accession>A0A498N2X1</accession>
<dbReference type="Proteomes" id="UP000290572">
    <property type="component" value="Unassembled WGS sequence"/>
</dbReference>
<evidence type="ECO:0000313" key="1">
    <source>
        <dbReference type="EMBL" id="RXN23097.1"/>
    </source>
</evidence>
<proteinExistence type="predicted"/>
<reference evidence="1 2" key="1">
    <citation type="submission" date="2018-03" db="EMBL/GenBank/DDBJ databases">
        <title>Draft genome sequence of Rohu Carp (Labeo rohita).</title>
        <authorList>
            <person name="Das P."/>
            <person name="Kushwaha B."/>
            <person name="Joshi C.G."/>
            <person name="Kumar D."/>
            <person name="Nagpure N.S."/>
            <person name="Sahoo L."/>
            <person name="Das S.P."/>
            <person name="Bit A."/>
            <person name="Patnaik S."/>
            <person name="Meher P.K."/>
            <person name="Jayasankar P."/>
            <person name="Koringa P.G."/>
            <person name="Patel N.V."/>
            <person name="Hinsu A.T."/>
            <person name="Kumar R."/>
            <person name="Pandey M."/>
            <person name="Agarwal S."/>
            <person name="Srivastava S."/>
            <person name="Singh M."/>
            <person name="Iquebal M.A."/>
            <person name="Jaiswal S."/>
            <person name="Angadi U.B."/>
            <person name="Kumar N."/>
            <person name="Raza M."/>
            <person name="Shah T.M."/>
            <person name="Rai A."/>
            <person name="Jena J.K."/>
        </authorList>
    </citation>
    <scope>NUCLEOTIDE SEQUENCE [LARGE SCALE GENOMIC DNA]</scope>
    <source>
        <strain evidence="1">DASCIFA01</strain>
        <tissue evidence="1">Testis</tissue>
    </source>
</reference>
<name>A0A498N2X1_LABRO</name>
<evidence type="ECO:0000313" key="2">
    <source>
        <dbReference type="Proteomes" id="UP000290572"/>
    </source>
</evidence>
<organism evidence="1 2">
    <name type="scientific">Labeo rohita</name>
    <name type="common">Indian major carp</name>
    <name type="synonym">Cyprinus rohita</name>
    <dbReference type="NCBI Taxonomy" id="84645"/>
    <lineage>
        <taxon>Eukaryota</taxon>
        <taxon>Metazoa</taxon>
        <taxon>Chordata</taxon>
        <taxon>Craniata</taxon>
        <taxon>Vertebrata</taxon>
        <taxon>Euteleostomi</taxon>
        <taxon>Actinopterygii</taxon>
        <taxon>Neopterygii</taxon>
        <taxon>Teleostei</taxon>
        <taxon>Ostariophysi</taxon>
        <taxon>Cypriniformes</taxon>
        <taxon>Cyprinidae</taxon>
        <taxon>Labeoninae</taxon>
        <taxon>Labeonini</taxon>
        <taxon>Labeo</taxon>
    </lineage>
</organism>
<protein>
    <submittedName>
        <fullName evidence="1">Uncharacterized protein</fullName>
    </submittedName>
</protein>
<dbReference type="EMBL" id="QBIY01012568">
    <property type="protein sequence ID" value="RXN23097.1"/>
    <property type="molecule type" value="Genomic_DNA"/>
</dbReference>
<comment type="caution">
    <text evidence="1">The sequence shown here is derived from an EMBL/GenBank/DDBJ whole genome shotgun (WGS) entry which is preliminary data.</text>
</comment>
<sequence length="76" mass="8506">MISEIRVKSQEPSVNKKDALVCDKNSYADSKAALKHILTATPGTPNALFPQPPEVGYLQEKTRIKGCHRKPPNERY</sequence>